<evidence type="ECO:0000313" key="2">
    <source>
        <dbReference type="Proteomes" id="UP000663834"/>
    </source>
</evidence>
<accession>A0A815QLY5</accession>
<evidence type="ECO:0000313" key="1">
    <source>
        <dbReference type="EMBL" id="CAF1465725.1"/>
    </source>
</evidence>
<dbReference type="EMBL" id="CAJNOW010005844">
    <property type="protein sequence ID" value="CAF1465725.1"/>
    <property type="molecule type" value="Genomic_DNA"/>
</dbReference>
<feature type="non-terminal residue" evidence="1">
    <location>
        <position position="39"/>
    </location>
</feature>
<dbReference type="Gene3D" id="1.10.10.2520">
    <property type="entry name" value="Cell wall hydrolase SleB, domain 1"/>
    <property type="match status" value="1"/>
</dbReference>
<gene>
    <name evidence="1" type="ORF">KQP761_LOCUS12769</name>
</gene>
<dbReference type="Proteomes" id="UP000663834">
    <property type="component" value="Unassembled WGS sequence"/>
</dbReference>
<dbReference type="InterPro" id="IPR042047">
    <property type="entry name" value="SleB_dom1"/>
</dbReference>
<name>A0A815QLY5_9BILA</name>
<dbReference type="AlphaFoldDB" id="A0A815QLY5"/>
<proteinExistence type="predicted"/>
<sequence>MVDPQSLNDIVVVTRTVYGEARGESKEGQAAVACGIRNR</sequence>
<dbReference type="OrthoDB" id="9983162at2759"/>
<reference evidence="1" key="1">
    <citation type="submission" date="2021-02" db="EMBL/GenBank/DDBJ databases">
        <authorList>
            <person name="Nowell W R."/>
        </authorList>
    </citation>
    <scope>NUCLEOTIDE SEQUENCE</scope>
</reference>
<protein>
    <submittedName>
        <fullName evidence="1">Uncharacterized protein</fullName>
    </submittedName>
</protein>
<organism evidence="1 2">
    <name type="scientific">Rotaria magnacalcarata</name>
    <dbReference type="NCBI Taxonomy" id="392030"/>
    <lineage>
        <taxon>Eukaryota</taxon>
        <taxon>Metazoa</taxon>
        <taxon>Spiralia</taxon>
        <taxon>Gnathifera</taxon>
        <taxon>Rotifera</taxon>
        <taxon>Eurotatoria</taxon>
        <taxon>Bdelloidea</taxon>
        <taxon>Philodinida</taxon>
        <taxon>Philodinidae</taxon>
        <taxon>Rotaria</taxon>
    </lineage>
</organism>
<comment type="caution">
    <text evidence="1">The sequence shown here is derived from an EMBL/GenBank/DDBJ whole genome shotgun (WGS) entry which is preliminary data.</text>
</comment>